<dbReference type="SMART" id="SM00645">
    <property type="entry name" value="Pept_C1"/>
    <property type="match status" value="1"/>
</dbReference>
<dbReference type="SMART" id="SM00848">
    <property type="entry name" value="Inhibitor_I29"/>
    <property type="match status" value="1"/>
</dbReference>
<evidence type="ECO:0008006" key="11">
    <source>
        <dbReference type="Google" id="ProtNLM"/>
    </source>
</evidence>
<dbReference type="OrthoDB" id="190265at2759"/>
<keyword evidence="10" id="KW-1185">Reference proteome</keyword>
<evidence type="ECO:0000259" key="7">
    <source>
        <dbReference type="SMART" id="SM00645"/>
    </source>
</evidence>
<dbReference type="Proteomes" id="UP000327044">
    <property type="component" value="Unassembled WGS sequence"/>
</dbReference>
<dbReference type="InterPro" id="IPR000169">
    <property type="entry name" value="Pept_cys_AS"/>
</dbReference>
<keyword evidence="6" id="KW-1015">Disulfide bond</keyword>
<name>A0A5N4AVK9_PHOPY</name>
<keyword evidence="5" id="KW-0865">Zymogen</keyword>
<comment type="caution">
    <text evidence="9">The sequence shown here is derived from an EMBL/GenBank/DDBJ whole genome shotgun (WGS) entry which is preliminary data.</text>
</comment>
<evidence type="ECO:0000256" key="6">
    <source>
        <dbReference type="ARBA" id="ARBA00023157"/>
    </source>
</evidence>
<organism evidence="9 10">
    <name type="scientific">Photinus pyralis</name>
    <name type="common">Common eastern firefly</name>
    <name type="synonym">Lampyris pyralis</name>
    <dbReference type="NCBI Taxonomy" id="7054"/>
    <lineage>
        <taxon>Eukaryota</taxon>
        <taxon>Metazoa</taxon>
        <taxon>Ecdysozoa</taxon>
        <taxon>Arthropoda</taxon>
        <taxon>Hexapoda</taxon>
        <taxon>Insecta</taxon>
        <taxon>Pterygota</taxon>
        <taxon>Neoptera</taxon>
        <taxon>Endopterygota</taxon>
        <taxon>Coleoptera</taxon>
        <taxon>Polyphaga</taxon>
        <taxon>Elateriformia</taxon>
        <taxon>Elateroidea</taxon>
        <taxon>Lampyridae</taxon>
        <taxon>Lampyrinae</taxon>
        <taxon>Photinus</taxon>
    </lineage>
</organism>
<evidence type="ECO:0000256" key="3">
    <source>
        <dbReference type="ARBA" id="ARBA00022801"/>
    </source>
</evidence>
<keyword evidence="3" id="KW-0378">Hydrolase</keyword>
<dbReference type="PANTHER" id="PTHR12411">
    <property type="entry name" value="CYSTEINE PROTEASE FAMILY C1-RELATED"/>
    <property type="match status" value="1"/>
</dbReference>
<protein>
    <recommendedName>
        <fullName evidence="11">Peptidase C1A papain C-terminal domain-containing protein</fullName>
    </recommendedName>
</protein>
<dbReference type="CDD" id="cd02248">
    <property type="entry name" value="Peptidase_C1A"/>
    <property type="match status" value="1"/>
</dbReference>
<dbReference type="SUPFAM" id="SSF54001">
    <property type="entry name" value="Cysteine proteinases"/>
    <property type="match status" value="1"/>
</dbReference>
<accession>A0A5N4AVK9</accession>
<dbReference type="AlphaFoldDB" id="A0A5N4AVK9"/>
<feature type="domain" description="Peptidase C1A papain C-terminal" evidence="7">
    <location>
        <begin position="153"/>
        <end position="363"/>
    </location>
</feature>
<dbReference type="GO" id="GO:0006508">
    <property type="term" value="P:proteolysis"/>
    <property type="evidence" value="ECO:0007669"/>
    <property type="project" value="UniProtKB-KW"/>
</dbReference>
<dbReference type="InterPro" id="IPR000668">
    <property type="entry name" value="Peptidase_C1A_C"/>
</dbReference>
<keyword evidence="2" id="KW-0645">Protease</keyword>
<evidence type="ECO:0000259" key="8">
    <source>
        <dbReference type="SMART" id="SM00848"/>
    </source>
</evidence>
<dbReference type="InParanoid" id="A0A5N4AVK9"/>
<reference evidence="9 10" key="1">
    <citation type="journal article" date="2018" name="Elife">
        <title>Firefly genomes illuminate parallel origins of bioluminescence in beetles.</title>
        <authorList>
            <person name="Fallon T.R."/>
            <person name="Lower S.E."/>
            <person name="Chang C.H."/>
            <person name="Bessho-Uehara M."/>
            <person name="Martin G.J."/>
            <person name="Bewick A.J."/>
            <person name="Behringer M."/>
            <person name="Debat H.J."/>
            <person name="Wong I."/>
            <person name="Day J.C."/>
            <person name="Suvorov A."/>
            <person name="Silva C.J."/>
            <person name="Stanger-Hall K.F."/>
            <person name="Hall D.W."/>
            <person name="Schmitz R.J."/>
            <person name="Nelson D.R."/>
            <person name="Lewis S.M."/>
            <person name="Shigenobu S."/>
            <person name="Bybee S.M."/>
            <person name="Larracuente A.M."/>
            <person name="Oba Y."/>
            <person name="Weng J.K."/>
        </authorList>
    </citation>
    <scope>NUCLEOTIDE SEQUENCE [LARGE SCALE GENOMIC DNA]</scope>
    <source>
        <strain evidence="9">1611_PpyrPB1</strain>
        <tissue evidence="9">Whole body</tissue>
    </source>
</reference>
<dbReference type="EMBL" id="VVIM01000003">
    <property type="protein sequence ID" value="KAB0801405.1"/>
    <property type="molecule type" value="Genomic_DNA"/>
</dbReference>
<proteinExistence type="inferred from homology"/>
<evidence type="ECO:0000313" key="9">
    <source>
        <dbReference type="EMBL" id="KAB0801405.1"/>
    </source>
</evidence>
<dbReference type="Pfam" id="PF08246">
    <property type="entry name" value="Inhibitor_I29"/>
    <property type="match status" value="1"/>
</dbReference>
<keyword evidence="4" id="KW-0788">Thiol protease</keyword>
<dbReference type="GO" id="GO:0008234">
    <property type="term" value="F:cysteine-type peptidase activity"/>
    <property type="evidence" value="ECO:0007669"/>
    <property type="project" value="UniProtKB-KW"/>
</dbReference>
<dbReference type="InterPro" id="IPR039417">
    <property type="entry name" value="Peptidase_C1A_papain-like"/>
</dbReference>
<dbReference type="InterPro" id="IPR013128">
    <property type="entry name" value="Peptidase_C1A"/>
</dbReference>
<dbReference type="InterPro" id="IPR038765">
    <property type="entry name" value="Papain-like_cys_pep_sf"/>
</dbReference>
<dbReference type="FunFam" id="3.90.70.10:FF:000006">
    <property type="entry name" value="Cathepsin S"/>
    <property type="match status" value="1"/>
</dbReference>
<gene>
    <name evidence="9" type="ORF">PPYR_05759</name>
</gene>
<evidence type="ECO:0000256" key="5">
    <source>
        <dbReference type="ARBA" id="ARBA00023145"/>
    </source>
</evidence>
<evidence type="ECO:0000256" key="1">
    <source>
        <dbReference type="ARBA" id="ARBA00008455"/>
    </source>
</evidence>
<dbReference type="Gene3D" id="3.90.70.10">
    <property type="entry name" value="Cysteine proteinases"/>
    <property type="match status" value="1"/>
</dbReference>
<feature type="domain" description="Cathepsin propeptide inhibitor" evidence="8">
    <location>
        <begin position="63"/>
        <end position="122"/>
    </location>
</feature>
<evidence type="ECO:0000313" key="10">
    <source>
        <dbReference type="Proteomes" id="UP000327044"/>
    </source>
</evidence>
<evidence type="ECO:0000256" key="4">
    <source>
        <dbReference type="ARBA" id="ARBA00022807"/>
    </source>
</evidence>
<dbReference type="InterPro" id="IPR013201">
    <property type="entry name" value="Prot_inhib_I29"/>
</dbReference>
<evidence type="ECO:0000256" key="2">
    <source>
        <dbReference type="ARBA" id="ARBA00022670"/>
    </source>
</evidence>
<dbReference type="FunCoup" id="A0A5N4AVK9">
    <property type="interactions" value="4"/>
</dbReference>
<comment type="similarity">
    <text evidence="1">Belongs to the peptidase C1 family.</text>
</comment>
<dbReference type="Pfam" id="PF00112">
    <property type="entry name" value="Peptidase_C1"/>
    <property type="match status" value="1"/>
</dbReference>
<dbReference type="PROSITE" id="PS00139">
    <property type="entry name" value="THIOL_PROTEASE_CYS"/>
    <property type="match status" value="1"/>
</dbReference>
<sequence>MLTHSNYNKVSQSMGMMSHLLFIIICSYRSEMIALFHILFLTLSLTHCQIFHLPSSTELNKLWHDFKRSFNKTYVGYHEERRRQAWEENLQRIVEHNKDAHKGKHSYFININDLSDLNTRTYLQKMVKLTQSTRRKLENPEVVGDFYEMAHHIPDEFDWRKAGFKTPIYNQKDCGSCYAFSVALALQAQIFKQTNQLVPLSAQQLVDCSVSAGNYGCGGGSLRNTLRYLDQSGGLMTYKDYPYIAKQTRCHFDQHRAIVNLSSWAILPARNERAMEIAIYKIGPIAASINASPHTFQLYHSGVYDDPFCSPNTVNHAMLVVGYTKDAWILKNWWGNRWGEDGYMRLRRGANRCGIANFVAYGVV</sequence>